<dbReference type="STRING" id="230819.A0A5C3L7Q6"/>
<proteinExistence type="predicted"/>
<evidence type="ECO:0000313" key="3">
    <source>
        <dbReference type="EMBL" id="TFK28553.1"/>
    </source>
</evidence>
<accession>A0A5C3L7Q6</accession>
<protein>
    <submittedName>
        <fullName evidence="3">Uncharacterized protein</fullName>
    </submittedName>
</protein>
<keyword evidence="2" id="KW-1133">Transmembrane helix</keyword>
<feature type="transmembrane region" description="Helical" evidence="2">
    <location>
        <begin position="169"/>
        <end position="188"/>
    </location>
</feature>
<reference evidence="3 4" key="1">
    <citation type="journal article" date="2019" name="Nat. Ecol. Evol.">
        <title>Megaphylogeny resolves global patterns of mushroom evolution.</title>
        <authorList>
            <person name="Varga T."/>
            <person name="Krizsan K."/>
            <person name="Foldi C."/>
            <person name="Dima B."/>
            <person name="Sanchez-Garcia M."/>
            <person name="Sanchez-Ramirez S."/>
            <person name="Szollosi G.J."/>
            <person name="Szarkandi J.G."/>
            <person name="Papp V."/>
            <person name="Albert L."/>
            <person name="Andreopoulos W."/>
            <person name="Angelini C."/>
            <person name="Antonin V."/>
            <person name="Barry K.W."/>
            <person name="Bougher N.L."/>
            <person name="Buchanan P."/>
            <person name="Buyck B."/>
            <person name="Bense V."/>
            <person name="Catcheside P."/>
            <person name="Chovatia M."/>
            <person name="Cooper J."/>
            <person name="Damon W."/>
            <person name="Desjardin D."/>
            <person name="Finy P."/>
            <person name="Geml J."/>
            <person name="Haridas S."/>
            <person name="Hughes K."/>
            <person name="Justo A."/>
            <person name="Karasinski D."/>
            <person name="Kautmanova I."/>
            <person name="Kiss B."/>
            <person name="Kocsube S."/>
            <person name="Kotiranta H."/>
            <person name="LaButti K.M."/>
            <person name="Lechner B.E."/>
            <person name="Liimatainen K."/>
            <person name="Lipzen A."/>
            <person name="Lukacs Z."/>
            <person name="Mihaltcheva S."/>
            <person name="Morgado L.N."/>
            <person name="Niskanen T."/>
            <person name="Noordeloos M.E."/>
            <person name="Ohm R.A."/>
            <person name="Ortiz-Santana B."/>
            <person name="Ovrebo C."/>
            <person name="Racz N."/>
            <person name="Riley R."/>
            <person name="Savchenko A."/>
            <person name="Shiryaev A."/>
            <person name="Soop K."/>
            <person name="Spirin V."/>
            <person name="Szebenyi C."/>
            <person name="Tomsovsky M."/>
            <person name="Tulloss R.E."/>
            <person name="Uehling J."/>
            <person name="Grigoriev I.V."/>
            <person name="Vagvolgyi C."/>
            <person name="Papp T."/>
            <person name="Martin F.M."/>
            <person name="Miettinen O."/>
            <person name="Hibbett D.S."/>
            <person name="Nagy L.G."/>
        </authorList>
    </citation>
    <scope>NUCLEOTIDE SEQUENCE [LARGE SCALE GENOMIC DNA]</scope>
    <source>
        <strain evidence="3 4">CBS 121175</strain>
    </source>
</reference>
<feature type="transmembrane region" description="Helical" evidence="2">
    <location>
        <begin position="18"/>
        <end position="40"/>
    </location>
</feature>
<gene>
    <name evidence="3" type="ORF">FA15DRAFT_42915</name>
</gene>
<dbReference type="Proteomes" id="UP000307440">
    <property type="component" value="Unassembled WGS sequence"/>
</dbReference>
<name>A0A5C3L7Q6_COPMA</name>
<dbReference type="OrthoDB" id="2675435at2759"/>
<dbReference type="EMBL" id="ML210155">
    <property type="protein sequence ID" value="TFK28553.1"/>
    <property type="molecule type" value="Genomic_DNA"/>
</dbReference>
<feature type="transmembrane region" description="Helical" evidence="2">
    <location>
        <begin position="102"/>
        <end position="122"/>
    </location>
</feature>
<sequence>MTIYVGLQMGSTLRGCEIIFGASAVLVVINMMVAEAIMFIRLYAISGLSKRMGIWLVCQFLGVHVSVLVLFSLFVKSVVFAVSPLRGIPGCLPRRFDSSKLVTVFGLVVASQLAIMLMSTWIGFRKYRASASPILVVFYRDGLFYFVSLAVVTVGNILFDSFGPPELSFMLALPQGVLHSVFSCRLVLHMFEFARKECATPNSEHTKTELRFVPQSQLSRVQQGSISSSDRHLESQPGIYW</sequence>
<evidence type="ECO:0000313" key="4">
    <source>
        <dbReference type="Proteomes" id="UP000307440"/>
    </source>
</evidence>
<organism evidence="3 4">
    <name type="scientific">Coprinopsis marcescibilis</name>
    <name type="common">Agaric fungus</name>
    <name type="synonym">Psathyrella marcescibilis</name>
    <dbReference type="NCBI Taxonomy" id="230819"/>
    <lineage>
        <taxon>Eukaryota</taxon>
        <taxon>Fungi</taxon>
        <taxon>Dikarya</taxon>
        <taxon>Basidiomycota</taxon>
        <taxon>Agaricomycotina</taxon>
        <taxon>Agaricomycetes</taxon>
        <taxon>Agaricomycetidae</taxon>
        <taxon>Agaricales</taxon>
        <taxon>Agaricineae</taxon>
        <taxon>Psathyrellaceae</taxon>
        <taxon>Coprinopsis</taxon>
    </lineage>
</organism>
<evidence type="ECO:0000256" key="2">
    <source>
        <dbReference type="SAM" id="Phobius"/>
    </source>
</evidence>
<keyword evidence="4" id="KW-1185">Reference proteome</keyword>
<evidence type="ECO:0000256" key="1">
    <source>
        <dbReference type="SAM" id="MobiDB-lite"/>
    </source>
</evidence>
<keyword evidence="2" id="KW-0472">Membrane</keyword>
<keyword evidence="2" id="KW-0812">Transmembrane</keyword>
<feature type="region of interest" description="Disordered" evidence="1">
    <location>
        <begin position="221"/>
        <end position="241"/>
    </location>
</feature>
<dbReference type="AlphaFoldDB" id="A0A5C3L7Q6"/>
<feature type="transmembrane region" description="Helical" evidence="2">
    <location>
        <begin position="52"/>
        <end position="75"/>
    </location>
</feature>
<feature type="transmembrane region" description="Helical" evidence="2">
    <location>
        <begin position="143"/>
        <end position="163"/>
    </location>
</feature>